<dbReference type="OMA" id="LHNTINQ"/>
<dbReference type="AlphaFoldDB" id="A0A4U6UP63"/>
<keyword evidence="1" id="KW-0175">Coiled coil</keyword>
<evidence type="ECO:0000256" key="2">
    <source>
        <dbReference type="SAM" id="MobiDB-lite"/>
    </source>
</evidence>
<evidence type="ECO:0000313" key="3">
    <source>
        <dbReference type="EMBL" id="TKW18140.1"/>
    </source>
</evidence>
<gene>
    <name evidence="3" type="ORF">SEVIR_5G413300v2</name>
</gene>
<protein>
    <submittedName>
        <fullName evidence="3">Uncharacterized protein</fullName>
    </submittedName>
</protein>
<dbReference type="Proteomes" id="UP000298652">
    <property type="component" value="Chromosome 5"/>
</dbReference>
<feature type="compositionally biased region" description="Basic residues" evidence="2">
    <location>
        <begin position="1"/>
        <end position="15"/>
    </location>
</feature>
<feature type="compositionally biased region" description="Basic and acidic residues" evidence="2">
    <location>
        <begin position="16"/>
        <end position="25"/>
    </location>
</feature>
<keyword evidence="4" id="KW-1185">Reference proteome</keyword>
<accession>A0A4U6UP63</accession>
<evidence type="ECO:0000313" key="4">
    <source>
        <dbReference type="Proteomes" id="UP000298652"/>
    </source>
</evidence>
<dbReference type="EMBL" id="CM016556">
    <property type="protein sequence ID" value="TKW18140.1"/>
    <property type="molecule type" value="Genomic_DNA"/>
</dbReference>
<reference evidence="3" key="1">
    <citation type="submission" date="2019-03" db="EMBL/GenBank/DDBJ databases">
        <title>WGS assembly of Setaria viridis.</title>
        <authorList>
            <person name="Huang P."/>
            <person name="Jenkins J."/>
            <person name="Grimwood J."/>
            <person name="Barry K."/>
            <person name="Healey A."/>
            <person name="Mamidi S."/>
            <person name="Sreedasyam A."/>
            <person name="Shu S."/>
            <person name="Feldman M."/>
            <person name="Wu J."/>
            <person name="Yu Y."/>
            <person name="Chen C."/>
            <person name="Johnson J."/>
            <person name="Rokhsar D."/>
            <person name="Baxter I."/>
            <person name="Schmutz J."/>
            <person name="Brutnell T."/>
            <person name="Kellogg E."/>
        </authorList>
    </citation>
    <scope>NUCLEOTIDE SEQUENCE [LARGE SCALE GENOMIC DNA]</scope>
</reference>
<organism evidence="3 4">
    <name type="scientific">Setaria viridis</name>
    <name type="common">Green bristlegrass</name>
    <name type="synonym">Setaria italica subsp. viridis</name>
    <dbReference type="NCBI Taxonomy" id="4556"/>
    <lineage>
        <taxon>Eukaryota</taxon>
        <taxon>Viridiplantae</taxon>
        <taxon>Streptophyta</taxon>
        <taxon>Embryophyta</taxon>
        <taxon>Tracheophyta</taxon>
        <taxon>Spermatophyta</taxon>
        <taxon>Magnoliopsida</taxon>
        <taxon>Liliopsida</taxon>
        <taxon>Poales</taxon>
        <taxon>Poaceae</taxon>
        <taxon>PACMAD clade</taxon>
        <taxon>Panicoideae</taxon>
        <taxon>Panicodae</taxon>
        <taxon>Paniceae</taxon>
        <taxon>Cenchrinae</taxon>
        <taxon>Setaria</taxon>
    </lineage>
</organism>
<feature type="coiled-coil region" evidence="1">
    <location>
        <begin position="121"/>
        <end position="148"/>
    </location>
</feature>
<sequence length="186" mass="21853">MARLIRRHSSRRLGRRSREERRRLSEGGGLVRPEVPQLPARDDDENRAEKIDLNNLTDEQVDDAYQYVFFFYEVHGSLVLKENELLREIQRCRDMKELLDQKIRTLKASTRSPGSDNIKRIKGAERRIDELHNTINQLELDLTATRLEQSASEAKYKWYASIVDEDVVKDREGLMFGLLGHVFRQK</sequence>
<dbReference type="Gramene" id="TKW18140">
    <property type="protein sequence ID" value="TKW18140"/>
    <property type="gene ID" value="SEVIR_5G413300v2"/>
</dbReference>
<evidence type="ECO:0000256" key="1">
    <source>
        <dbReference type="SAM" id="Coils"/>
    </source>
</evidence>
<feature type="region of interest" description="Disordered" evidence="2">
    <location>
        <begin position="1"/>
        <end position="45"/>
    </location>
</feature>
<name>A0A4U6UP63_SETVI</name>
<proteinExistence type="predicted"/>